<protein>
    <submittedName>
        <fullName evidence="1">Uncharacterized protein</fullName>
    </submittedName>
</protein>
<gene>
    <name evidence="1" type="ORF">H2199_006209</name>
</gene>
<evidence type="ECO:0000313" key="2">
    <source>
        <dbReference type="Proteomes" id="UP001172680"/>
    </source>
</evidence>
<accession>A0ACC2YX22</accession>
<name>A0ACC2YX22_9PEZI</name>
<reference evidence="1" key="1">
    <citation type="submission" date="2022-10" db="EMBL/GenBank/DDBJ databases">
        <title>Culturing micro-colonial fungi from biological soil crusts in the Mojave desert and describing Neophaeococcomyces mojavensis, and introducing the new genera and species Taxawa tesnikishii.</title>
        <authorList>
            <person name="Kurbessoian T."/>
            <person name="Stajich J.E."/>
        </authorList>
    </citation>
    <scope>NUCLEOTIDE SEQUENCE</scope>
    <source>
        <strain evidence="1">JES_115</strain>
    </source>
</reference>
<organism evidence="1 2">
    <name type="scientific">Coniosporium tulheliwenetii</name>
    <dbReference type="NCBI Taxonomy" id="3383036"/>
    <lineage>
        <taxon>Eukaryota</taxon>
        <taxon>Fungi</taxon>
        <taxon>Dikarya</taxon>
        <taxon>Ascomycota</taxon>
        <taxon>Pezizomycotina</taxon>
        <taxon>Dothideomycetes</taxon>
        <taxon>Dothideomycetes incertae sedis</taxon>
        <taxon>Coniosporium</taxon>
    </lineage>
</organism>
<dbReference type="Proteomes" id="UP001172680">
    <property type="component" value="Unassembled WGS sequence"/>
</dbReference>
<keyword evidence="2" id="KW-1185">Reference proteome</keyword>
<sequence>MALQTRGKPLGQNQKLSTQGPSPVERLLSFQRHDPLSALVYTVFANSSGPDSPEDLRRTDVWATACARLITEGKPGSDKFIKSVLDAWAGMREWRGKANLELYLMQILQDGQSLLEKVEDQSMRPRTTQADARNAKDSILAEEFYDRAVKKLFELIDDEPSAGGIPDGVLEIGLAILRKLDDSKKHRAAAQTFISQGIMAGCHISEHARQRILKEVAIRAQKHVLDMTYNW</sequence>
<proteinExistence type="predicted"/>
<comment type="caution">
    <text evidence="1">The sequence shown here is derived from an EMBL/GenBank/DDBJ whole genome shotgun (WGS) entry which is preliminary data.</text>
</comment>
<dbReference type="EMBL" id="JAPDRP010000018">
    <property type="protein sequence ID" value="KAJ9639976.1"/>
    <property type="molecule type" value="Genomic_DNA"/>
</dbReference>
<evidence type="ECO:0000313" key="1">
    <source>
        <dbReference type="EMBL" id="KAJ9639976.1"/>
    </source>
</evidence>